<feature type="active site" description="Proton donor" evidence="2">
    <location>
        <position position="48"/>
    </location>
</feature>
<gene>
    <name evidence="5" type="ORF">BECKSD772D_GA0070982_10266</name>
    <name evidence="4" type="ORF">BECKSD772E_GA0070983_100423</name>
    <name evidence="3" type="ORF">BECKSD772F_GA0070984_101117</name>
</gene>
<dbReference type="HAMAP" id="MF_01940">
    <property type="entry name" value="RNA_CPDase"/>
    <property type="match status" value="1"/>
</dbReference>
<dbReference type="Pfam" id="PF13563">
    <property type="entry name" value="2_5_RNA_ligase2"/>
    <property type="match status" value="1"/>
</dbReference>
<feature type="short sequence motif" description="HXTX 2" evidence="2">
    <location>
        <begin position="130"/>
        <end position="133"/>
    </location>
</feature>
<organism evidence="5">
    <name type="scientific">Candidatus Kentrum sp. SD</name>
    <dbReference type="NCBI Taxonomy" id="2126332"/>
    <lineage>
        <taxon>Bacteria</taxon>
        <taxon>Pseudomonadati</taxon>
        <taxon>Pseudomonadota</taxon>
        <taxon>Gammaproteobacteria</taxon>
        <taxon>Candidatus Kentrum</taxon>
    </lineage>
</organism>
<dbReference type="EMBL" id="CAADFR010000011">
    <property type="protein sequence ID" value="VFK37154.1"/>
    <property type="molecule type" value="Genomic_DNA"/>
</dbReference>
<evidence type="ECO:0000256" key="1">
    <source>
        <dbReference type="ARBA" id="ARBA00022801"/>
    </source>
</evidence>
<feature type="short sequence motif" description="HXTX 1" evidence="2">
    <location>
        <begin position="48"/>
        <end position="51"/>
    </location>
</feature>
<dbReference type="GO" id="GO:0004113">
    <property type="term" value="F:2',3'-cyclic-nucleotide 3'-phosphodiesterase activity"/>
    <property type="evidence" value="ECO:0007669"/>
    <property type="project" value="InterPro"/>
</dbReference>
<protein>
    <recommendedName>
        <fullName evidence="2">RNA 2',3'-cyclic phosphodiesterase</fullName>
        <shortName evidence="2">RNA 2',3'-CPDase</shortName>
        <ecNumber evidence="2">3.1.4.58</ecNumber>
    </recommendedName>
</protein>
<dbReference type="SUPFAM" id="SSF55144">
    <property type="entry name" value="LigT-like"/>
    <property type="match status" value="1"/>
</dbReference>
<dbReference type="AlphaFoldDB" id="A0A451BKQ8"/>
<dbReference type="GO" id="GO:0016874">
    <property type="term" value="F:ligase activity"/>
    <property type="evidence" value="ECO:0007669"/>
    <property type="project" value="UniProtKB-KW"/>
</dbReference>
<dbReference type="InterPro" id="IPR004175">
    <property type="entry name" value="RNA_CPDase"/>
</dbReference>
<comment type="similarity">
    <text evidence="2">Belongs to the 2H phosphoesterase superfamily. ThpR family.</text>
</comment>
<accession>A0A451BKQ8</accession>
<evidence type="ECO:0000313" key="5">
    <source>
        <dbReference type="EMBL" id="VFK78798.1"/>
    </source>
</evidence>
<dbReference type="GO" id="GO:0008664">
    <property type="term" value="F:RNA 2',3'-cyclic 3'-phosphodiesterase activity"/>
    <property type="evidence" value="ECO:0007669"/>
    <property type="project" value="UniProtKB-EC"/>
</dbReference>
<dbReference type="EMBL" id="CAADHB010000026">
    <property type="protein sequence ID" value="VFK78798.1"/>
    <property type="molecule type" value="Genomic_DNA"/>
</dbReference>
<keyword evidence="1 2" id="KW-0378">Hydrolase</keyword>
<evidence type="ECO:0000313" key="4">
    <source>
        <dbReference type="EMBL" id="VFK39731.1"/>
    </source>
</evidence>
<dbReference type="NCBIfam" id="TIGR02258">
    <property type="entry name" value="2_5_ligase"/>
    <property type="match status" value="1"/>
</dbReference>
<dbReference type="EMBL" id="CAADFU010000004">
    <property type="protein sequence ID" value="VFK39731.1"/>
    <property type="molecule type" value="Genomic_DNA"/>
</dbReference>
<dbReference type="PANTHER" id="PTHR35561">
    <property type="entry name" value="RNA 2',3'-CYCLIC PHOSPHODIESTERASE"/>
    <property type="match status" value="1"/>
</dbReference>
<dbReference type="PANTHER" id="PTHR35561:SF1">
    <property type="entry name" value="RNA 2',3'-CYCLIC PHOSPHODIESTERASE"/>
    <property type="match status" value="1"/>
</dbReference>
<sequence length="188" mass="20616">MKTNQSKGSASRRLFFALWPTDAVRRMLAGVADSLTCEGTSVPKRNFHVTLAFLGSVDAARQRCLAEMAAGIEVRPFVLRLDSVGCFLRAGIVWSGASRAPPGLISLVGKLNRGLTECGFTPEGRPFQAHVTLFRKADLRNNPAGSERRSHDPIEWLISDFCLVESSTLPTGARYRVLDRWPLRGDGS</sequence>
<proteinExistence type="inferred from homology"/>
<comment type="function">
    <text evidence="2">Hydrolyzes RNA 2',3'-cyclic phosphodiester to an RNA 2'-phosphomonoester.</text>
</comment>
<dbReference type="InterPro" id="IPR009097">
    <property type="entry name" value="Cyclic_Pdiesterase"/>
</dbReference>
<dbReference type="Gene3D" id="3.90.1140.10">
    <property type="entry name" value="Cyclic phosphodiesterase"/>
    <property type="match status" value="1"/>
</dbReference>
<name>A0A451BKQ8_9GAMM</name>
<comment type="catalytic activity">
    <reaction evidence="2">
        <text>a 3'-end 2',3'-cyclophospho-ribonucleotide-RNA + H2O = a 3'-end 2'-phospho-ribonucleotide-RNA + H(+)</text>
        <dbReference type="Rhea" id="RHEA:11828"/>
        <dbReference type="Rhea" id="RHEA-COMP:10464"/>
        <dbReference type="Rhea" id="RHEA-COMP:17353"/>
        <dbReference type="ChEBI" id="CHEBI:15377"/>
        <dbReference type="ChEBI" id="CHEBI:15378"/>
        <dbReference type="ChEBI" id="CHEBI:83064"/>
        <dbReference type="ChEBI" id="CHEBI:173113"/>
        <dbReference type="EC" id="3.1.4.58"/>
    </reaction>
</comment>
<evidence type="ECO:0000256" key="2">
    <source>
        <dbReference type="HAMAP-Rule" id="MF_01940"/>
    </source>
</evidence>
<feature type="active site" description="Proton acceptor" evidence="2">
    <location>
        <position position="130"/>
    </location>
</feature>
<reference evidence="5" key="1">
    <citation type="submission" date="2019-02" db="EMBL/GenBank/DDBJ databases">
        <authorList>
            <person name="Gruber-Vodicka R. H."/>
            <person name="Seah K. B. B."/>
        </authorList>
    </citation>
    <scope>NUCLEOTIDE SEQUENCE</scope>
    <source>
        <strain evidence="5">BECK_S127</strain>
        <strain evidence="4">BECK_S1320</strain>
        <strain evidence="3">BECK_S1321</strain>
    </source>
</reference>
<evidence type="ECO:0000313" key="3">
    <source>
        <dbReference type="EMBL" id="VFK37154.1"/>
    </source>
</evidence>
<dbReference type="EC" id="3.1.4.58" evidence="2"/>
<keyword evidence="5" id="KW-0436">Ligase</keyword>